<protein>
    <submittedName>
        <fullName evidence="1">Uncharacterized protein</fullName>
    </submittedName>
</protein>
<dbReference type="Gene3D" id="3.80.10.10">
    <property type="entry name" value="Ribonuclease Inhibitor"/>
    <property type="match status" value="1"/>
</dbReference>
<dbReference type="AlphaFoldDB" id="A0A3R7QKT4"/>
<comment type="caution">
    <text evidence="1">The sequence shown here is derived from an EMBL/GenBank/DDBJ whole genome shotgun (WGS) entry which is preliminary data.</text>
</comment>
<dbReference type="Proteomes" id="UP000283509">
    <property type="component" value="Unassembled WGS sequence"/>
</dbReference>
<organism evidence="1 2">
    <name type="scientific">Penaeus vannamei</name>
    <name type="common">Whiteleg shrimp</name>
    <name type="synonym">Litopenaeus vannamei</name>
    <dbReference type="NCBI Taxonomy" id="6689"/>
    <lineage>
        <taxon>Eukaryota</taxon>
        <taxon>Metazoa</taxon>
        <taxon>Ecdysozoa</taxon>
        <taxon>Arthropoda</taxon>
        <taxon>Crustacea</taxon>
        <taxon>Multicrustacea</taxon>
        <taxon>Malacostraca</taxon>
        <taxon>Eumalacostraca</taxon>
        <taxon>Eucarida</taxon>
        <taxon>Decapoda</taxon>
        <taxon>Dendrobranchiata</taxon>
        <taxon>Penaeoidea</taxon>
        <taxon>Penaeidae</taxon>
        <taxon>Penaeus</taxon>
    </lineage>
</organism>
<evidence type="ECO:0000313" key="1">
    <source>
        <dbReference type="EMBL" id="ROT82031.1"/>
    </source>
</evidence>
<proteinExistence type="predicted"/>
<accession>A0A3R7QKT4</accession>
<dbReference type="OrthoDB" id="6350214at2759"/>
<reference evidence="1 2" key="2">
    <citation type="submission" date="2019-01" db="EMBL/GenBank/DDBJ databases">
        <title>The decoding of complex shrimp genome reveals the adaptation for benthos swimmer, frequently molting mechanism and breeding impact on genome.</title>
        <authorList>
            <person name="Sun Y."/>
            <person name="Gao Y."/>
            <person name="Yu Y."/>
        </authorList>
    </citation>
    <scope>NUCLEOTIDE SEQUENCE [LARGE SCALE GENOMIC DNA]</scope>
    <source>
        <tissue evidence="1">Muscle</tissue>
    </source>
</reference>
<sequence>MNSTILRQLLTYCHHLQNLLIKATDAISDKLLYDIWRENDMKHLSRLTIDTCPNVTAEAIHQLLDMTNNLTLIRLWGCFFITKNDEAKLQKRIKDENCDVYLEWYCWEG</sequence>
<dbReference type="InterPro" id="IPR032675">
    <property type="entry name" value="LRR_dom_sf"/>
</dbReference>
<name>A0A3R7QKT4_PENVA</name>
<evidence type="ECO:0000313" key="2">
    <source>
        <dbReference type="Proteomes" id="UP000283509"/>
    </source>
</evidence>
<dbReference type="SUPFAM" id="SSF52047">
    <property type="entry name" value="RNI-like"/>
    <property type="match status" value="1"/>
</dbReference>
<gene>
    <name evidence="1" type="ORF">C7M84_024819</name>
</gene>
<dbReference type="EMBL" id="QCYY01000894">
    <property type="protein sequence ID" value="ROT82031.1"/>
    <property type="molecule type" value="Genomic_DNA"/>
</dbReference>
<keyword evidence="2" id="KW-1185">Reference proteome</keyword>
<reference evidence="1 2" key="1">
    <citation type="submission" date="2018-04" db="EMBL/GenBank/DDBJ databases">
        <authorList>
            <person name="Zhang X."/>
            <person name="Yuan J."/>
            <person name="Li F."/>
            <person name="Xiang J."/>
        </authorList>
    </citation>
    <scope>NUCLEOTIDE SEQUENCE [LARGE SCALE GENOMIC DNA]</scope>
    <source>
        <tissue evidence="1">Muscle</tissue>
    </source>
</reference>